<dbReference type="Proteomes" id="UP001362999">
    <property type="component" value="Unassembled WGS sequence"/>
</dbReference>
<protein>
    <submittedName>
        <fullName evidence="1">Uncharacterized protein</fullName>
    </submittedName>
</protein>
<comment type="caution">
    <text evidence="1">The sequence shown here is derived from an EMBL/GenBank/DDBJ whole genome shotgun (WGS) entry which is preliminary data.</text>
</comment>
<evidence type="ECO:0000313" key="2">
    <source>
        <dbReference type="Proteomes" id="UP001362999"/>
    </source>
</evidence>
<accession>A0AAV9ZU41</accession>
<gene>
    <name evidence="1" type="ORF">R3P38DRAFT_3226232</name>
</gene>
<sequence>MRASALPHPPSTAIARSSGRIVDLAMVQNMKHTNWRPKTSWDGCLVLEEEKNISFLLMDFVMGGALLAPAEGPSSLRGRLHYFVDVVDGDMFLRVLNSRDHVCY</sequence>
<reference evidence="1 2" key="1">
    <citation type="journal article" date="2024" name="J Genomics">
        <title>Draft genome sequencing and assembly of Favolaschia claudopus CIRM-BRFM 2984 isolated from oak limbs.</title>
        <authorList>
            <person name="Navarro D."/>
            <person name="Drula E."/>
            <person name="Chaduli D."/>
            <person name="Cazenave R."/>
            <person name="Ahrendt S."/>
            <person name="Wang J."/>
            <person name="Lipzen A."/>
            <person name="Daum C."/>
            <person name="Barry K."/>
            <person name="Grigoriev I.V."/>
            <person name="Favel A."/>
            <person name="Rosso M.N."/>
            <person name="Martin F."/>
        </authorList>
    </citation>
    <scope>NUCLEOTIDE SEQUENCE [LARGE SCALE GENOMIC DNA]</scope>
    <source>
        <strain evidence="1 2">CIRM-BRFM 2984</strain>
    </source>
</reference>
<name>A0AAV9ZU41_9AGAR</name>
<dbReference type="AlphaFoldDB" id="A0AAV9ZU41"/>
<proteinExistence type="predicted"/>
<keyword evidence="2" id="KW-1185">Reference proteome</keyword>
<organism evidence="1 2">
    <name type="scientific">Favolaschia claudopus</name>
    <dbReference type="NCBI Taxonomy" id="2862362"/>
    <lineage>
        <taxon>Eukaryota</taxon>
        <taxon>Fungi</taxon>
        <taxon>Dikarya</taxon>
        <taxon>Basidiomycota</taxon>
        <taxon>Agaricomycotina</taxon>
        <taxon>Agaricomycetes</taxon>
        <taxon>Agaricomycetidae</taxon>
        <taxon>Agaricales</taxon>
        <taxon>Marasmiineae</taxon>
        <taxon>Mycenaceae</taxon>
        <taxon>Favolaschia</taxon>
    </lineage>
</organism>
<dbReference type="EMBL" id="JAWWNJ010000111">
    <property type="protein sequence ID" value="KAK6992378.1"/>
    <property type="molecule type" value="Genomic_DNA"/>
</dbReference>
<evidence type="ECO:0000313" key="1">
    <source>
        <dbReference type="EMBL" id="KAK6992378.1"/>
    </source>
</evidence>